<feature type="region of interest" description="Disordered" evidence="3">
    <location>
        <begin position="1406"/>
        <end position="1862"/>
    </location>
</feature>
<dbReference type="InterPro" id="IPR002110">
    <property type="entry name" value="Ankyrin_rpt"/>
</dbReference>
<dbReference type="CDD" id="cd14259">
    <property type="entry name" value="PUFD_like"/>
    <property type="match status" value="1"/>
</dbReference>
<feature type="compositionally biased region" description="Pro residues" evidence="3">
    <location>
        <begin position="458"/>
        <end position="468"/>
    </location>
</feature>
<feature type="compositionally biased region" description="Polar residues" evidence="3">
    <location>
        <begin position="662"/>
        <end position="678"/>
    </location>
</feature>
<feature type="region of interest" description="Disordered" evidence="3">
    <location>
        <begin position="991"/>
        <end position="1082"/>
    </location>
</feature>
<feature type="region of interest" description="Disordered" evidence="3">
    <location>
        <begin position="2209"/>
        <end position="2266"/>
    </location>
</feature>
<feature type="compositionally biased region" description="Basic and acidic residues" evidence="3">
    <location>
        <begin position="2607"/>
        <end position="2628"/>
    </location>
</feature>
<organism evidence="4 5">
    <name type="scientific">Anopheles minimus</name>
    <dbReference type="NCBI Taxonomy" id="112268"/>
    <lineage>
        <taxon>Eukaryota</taxon>
        <taxon>Metazoa</taxon>
        <taxon>Ecdysozoa</taxon>
        <taxon>Arthropoda</taxon>
        <taxon>Hexapoda</taxon>
        <taxon>Insecta</taxon>
        <taxon>Pterygota</taxon>
        <taxon>Neoptera</taxon>
        <taxon>Endopterygota</taxon>
        <taxon>Diptera</taxon>
        <taxon>Nematocera</taxon>
        <taxon>Culicoidea</taxon>
        <taxon>Culicidae</taxon>
        <taxon>Anophelinae</taxon>
        <taxon>Anopheles</taxon>
    </lineage>
</organism>
<feature type="compositionally biased region" description="Polar residues" evidence="3">
    <location>
        <begin position="533"/>
        <end position="543"/>
    </location>
</feature>
<feature type="region of interest" description="Disordered" evidence="3">
    <location>
        <begin position="2543"/>
        <end position="3101"/>
    </location>
</feature>
<feature type="compositionally biased region" description="Low complexity" evidence="3">
    <location>
        <begin position="1677"/>
        <end position="1694"/>
    </location>
</feature>
<feature type="compositionally biased region" description="Polar residues" evidence="3">
    <location>
        <begin position="295"/>
        <end position="316"/>
    </location>
</feature>
<feature type="compositionally biased region" description="Basic and acidic residues" evidence="3">
    <location>
        <begin position="3196"/>
        <end position="3214"/>
    </location>
</feature>
<feature type="region of interest" description="Disordered" evidence="3">
    <location>
        <begin position="3372"/>
        <end position="3436"/>
    </location>
</feature>
<feature type="compositionally biased region" description="Polar residues" evidence="3">
    <location>
        <begin position="884"/>
        <end position="893"/>
    </location>
</feature>
<feature type="compositionally biased region" description="Low complexity" evidence="3">
    <location>
        <begin position="1912"/>
        <end position="1930"/>
    </location>
</feature>
<feature type="compositionally biased region" description="Basic and acidic residues" evidence="3">
    <location>
        <begin position="1992"/>
        <end position="2001"/>
    </location>
</feature>
<feature type="region of interest" description="Disordered" evidence="3">
    <location>
        <begin position="2286"/>
        <end position="2319"/>
    </location>
</feature>
<feature type="compositionally biased region" description="Low complexity" evidence="3">
    <location>
        <begin position="2994"/>
        <end position="3004"/>
    </location>
</feature>
<feature type="compositionally biased region" description="Polar residues" evidence="3">
    <location>
        <begin position="1584"/>
        <end position="1596"/>
    </location>
</feature>
<feature type="compositionally biased region" description="Low complexity" evidence="3">
    <location>
        <begin position="1781"/>
        <end position="1800"/>
    </location>
</feature>
<feature type="region of interest" description="Disordered" evidence="3">
    <location>
        <begin position="3746"/>
        <end position="3771"/>
    </location>
</feature>
<dbReference type="Gene3D" id="1.25.40.20">
    <property type="entry name" value="Ankyrin repeat-containing domain"/>
    <property type="match status" value="1"/>
</dbReference>
<feature type="region of interest" description="Disordered" evidence="3">
    <location>
        <begin position="1894"/>
        <end position="2001"/>
    </location>
</feature>
<feature type="compositionally biased region" description="Gly residues" evidence="3">
    <location>
        <begin position="2815"/>
        <end position="2826"/>
    </location>
</feature>
<evidence type="ECO:0000313" key="4">
    <source>
        <dbReference type="EnsemblMetazoa" id="AMIN010394-PA"/>
    </source>
</evidence>
<feature type="compositionally biased region" description="Low complexity" evidence="3">
    <location>
        <begin position="1740"/>
        <end position="1752"/>
    </location>
</feature>
<feature type="compositionally biased region" description="Low complexity" evidence="3">
    <location>
        <begin position="327"/>
        <end position="341"/>
    </location>
</feature>
<feature type="compositionally biased region" description="Polar residues" evidence="3">
    <location>
        <begin position="2057"/>
        <end position="2068"/>
    </location>
</feature>
<feature type="compositionally biased region" description="Low complexity" evidence="3">
    <location>
        <begin position="1609"/>
        <end position="1626"/>
    </location>
</feature>
<feature type="region of interest" description="Disordered" evidence="3">
    <location>
        <begin position="3320"/>
        <end position="3342"/>
    </location>
</feature>
<reference evidence="4" key="2">
    <citation type="submission" date="2020-05" db="UniProtKB">
        <authorList>
            <consortium name="EnsemblMetazoa"/>
        </authorList>
    </citation>
    <scope>IDENTIFICATION</scope>
    <source>
        <strain evidence="4">MINIMUS1</strain>
    </source>
</reference>
<dbReference type="PANTHER" id="PTHR24117:SF9">
    <property type="entry name" value="BCL-6 COREPRESSOR PCGF1 BINDING DOMAIN-CONTAINING PROTEIN"/>
    <property type="match status" value="1"/>
</dbReference>
<dbReference type="InterPro" id="IPR036770">
    <property type="entry name" value="Ankyrin_rpt-contain_sf"/>
</dbReference>
<dbReference type="Proteomes" id="UP000075920">
    <property type="component" value="Unassembled WGS sequence"/>
</dbReference>
<dbReference type="GO" id="GO:0005634">
    <property type="term" value="C:nucleus"/>
    <property type="evidence" value="ECO:0007669"/>
    <property type="project" value="TreeGrafter"/>
</dbReference>
<feature type="compositionally biased region" description="Basic and acidic residues" evidence="3">
    <location>
        <begin position="3008"/>
        <end position="3018"/>
    </location>
</feature>
<feature type="repeat" description="ANK" evidence="2">
    <location>
        <begin position="3611"/>
        <end position="3643"/>
    </location>
</feature>
<feature type="region of interest" description="Disordered" evidence="3">
    <location>
        <begin position="2081"/>
        <end position="2154"/>
    </location>
</feature>
<feature type="compositionally biased region" description="Low complexity" evidence="3">
    <location>
        <begin position="725"/>
        <end position="740"/>
    </location>
</feature>
<evidence type="ECO:0000256" key="2">
    <source>
        <dbReference type="PROSITE-ProRule" id="PRU00023"/>
    </source>
</evidence>
<feature type="compositionally biased region" description="Polar residues" evidence="3">
    <location>
        <begin position="373"/>
        <end position="384"/>
    </location>
</feature>
<accession>A0A182WJ40</accession>
<feature type="region of interest" description="Disordered" evidence="3">
    <location>
        <begin position="2395"/>
        <end position="2468"/>
    </location>
</feature>
<feature type="repeat" description="ANK" evidence="2">
    <location>
        <begin position="3578"/>
        <end position="3604"/>
    </location>
</feature>
<feature type="compositionally biased region" description="Polar residues" evidence="3">
    <location>
        <begin position="856"/>
        <end position="871"/>
    </location>
</feature>
<feature type="compositionally biased region" description="Polar residues" evidence="3">
    <location>
        <begin position="18"/>
        <end position="43"/>
    </location>
</feature>
<dbReference type="InterPro" id="IPR047144">
    <property type="entry name" value="BCOR-like"/>
</dbReference>
<feature type="compositionally biased region" description="Low complexity" evidence="3">
    <location>
        <begin position="1706"/>
        <end position="1723"/>
    </location>
</feature>
<name>A0A182WJ40_9DIPT</name>
<feature type="compositionally biased region" description="Polar residues" evidence="3">
    <location>
        <begin position="3746"/>
        <end position="3755"/>
    </location>
</feature>
<evidence type="ECO:0000313" key="5">
    <source>
        <dbReference type="Proteomes" id="UP000075920"/>
    </source>
</evidence>
<feature type="compositionally biased region" description="Low complexity" evidence="3">
    <location>
        <begin position="1039"/>
        <end position="1068"/>
    </location>
</feature>
<dbReference type="STRING" id="112268.A0A182WJ40"/>
<feature type="compositionally biased region" description="Basic residues" evidence="3">
    <location>
        <begin position="3460"/>
        <end position="3474"/>
    </location>
</feature>
<dbReference type="EnsemblMetazoa" id="AMIN010394-RA">
    <property type="protein sequence ID" value="AMIN010394-PA"/>
    <property type="gene ID" value="AMIN010394"/>
</dbReference>
<dbReference type="SUPFAM" id="SSF48403">
    <property type="entry name" value="Ankyrin repeat"/>
    <property type="match status" value="1"/>
</dbReference>
<feature type="compositionally biased region" description="Basic residues" evidence="3">
    <location>
        <begin position="2649"/>
        <end position="2658"/>
    </location>
</feature>
<evidence type="ECO:0000256" key="1">
    <source>
        <dbReference type="ARBA" id="ARBA00034703"/>
    </source>
</evidence>
<feature type="compositionally biased region" description="Basic and acidic residues" evidence="3">
    <location>
        <begin position="361"/>
        <end position="372"/>
    </location>
</feature>
<feature type="compositionally biased region" description="Acidic residues" evidence="3">
    <location>
        <begin position="2881"/>
        <end position="2890"/>
    </location>
</feature>
<feature type="compositionally biased region" description="Polar residues" evidence="3">
    <location>
        <begin position="507"/>
        <end position="521"/>
    </location>
</feature>
<feature type="region of interest" description="Disordered" evidence="3">
    <location>
        <begin position="3708"/>
        <end position="3727"/>
    </location>
</feature>
<feature type="compositionally biased region" description="Low complexity" evidence="3">
    <location>
        <begin position="1828"/>
        <end position="1838"/>
    </location>
</feature>
<protein>
    <submittedName>
        <fullName evidence="4">ANK_REP_REGION domain-containing protein</fullName>
    </submittedName>
</protein>
<feature type="compositionally biased region" description="Low complexity" evidence="3">
    <location>
        <begin position="1323"/>
        <end position="1356"/>
    </location>
</feature>
<feature type="compositionally biased region" description="Basic and acidic residues" evidence="3">
    <location>
        <begin position="2583"/>
        <end position="2596"/>
    </location>
</feature>
<feature type="region of interest" description="Disordered" evidence="3">
    <location>
        <begin position="3784"/>
        <end position="3805"/>
    </location>
</feature>
<dbReference type="PRINTS" id="PR01415">
    <property type="entry name" value="ANKYRIN"/>
</dbReference>
<feature type="region of interest" description="Disordered" evidence="3">
    <location>
        <begin position="1"/>
        <end position="470"/>
    </location>
</feature>
<feature type="compositionally biased region" description="Polar residues" evidence="3">
    <location>
        <begin position="3084"/>
        <end position="3093"/>
    </location>
</feature>
<feature type="compositionally biased region" description="Basic residues" evidence="3">
    <location>
        <begin position="2850"/>
        <end position="2861"/>
    </location>
</feature>
<feature type="region of interest" description="Disordered" evidence="3">
    <location>
        <begin position="2053"/>
        <end position="2072"/>
    </location>
</feature>
<feature type="compositionally biased region" description="Basic and acidic residues" evidence="3">
    <location>
        <begin position="159"/>
        <end position="173"/>
    </location>
</feature>
<feature type="compositionally biased region" description="Polar residues" evidence="3">
    <location>
        <begin position="1213"/>
        <end position="1232"/>
    </location>
</feature>
<feature type="region of interest" description="Disordered" evidence="3">
    <location>
        <begin position="1164"/>
        <end position="1193"/>
    </location>
</feature>
<reference evidence="5" key="1">
    <citation type="submission" date="2013-03" db="EMBL/GenBank/DDBJ databases">
        <title>The Genome Sequence of Anopheles minimus MINIMUS1.</title>
        <authorList>
            <consortium name="The Broad Institute Genomics Platform"/>
            <person name="Neafsey D.E."/>
            <person name="Walton C."/>
            <person name="Walker B."/>
            <person name="Young S.K."/>
            <person name="Zeng Q."/>
            <person name="Gargeya S."/>
            <person name="Fitzgerald M."/>
            <person name="Haas B."/>
            <person name="Abouelleil A."/>
            <person name="Allen A.W."/>
            <person name="Alvarado L."/>
            <person name="Arachchi H.M."/>
            <person name="Berlin A.M."/>
            <person name="Chapman S.B."/>
            <person name="Gainer-Dewar J."/>
            <person name="Goldberg J."/>
            <person name="Griggs A."/>
            <person name="Gujja S."/>
            <person name="Hansen M."/>
            <person name="Howarth C."/>
            <person name="Imamovic A."/>
            <person name="Ireland A."/>
            <person name="Larimer J."/>
            <person name="McCowan C."/>
            <person name="Murphy C."/>
            <person name="Pearson M."/>
            <person name="Poon T.W."/>
            <person name="Priest M."/>
            <person name="Roberts A."/>
            <person name="Saif S."/>
            <person name="Shea T."/>
            <person name="Sisk P."/>
            <person name="Sykes S."/>
            <person name="Wortman J."/>
            <person name="Nusbaum C."/>
            <person name="Birren B."/>
        </authorList>
    </citation>
    <scope>NUCLEOTIDE SEQUENCE [LARGE SCALE GENOMIC DNA]</scope>
    <source>
        <strain evidence="5">MINIMUS1</strain>
    </source>
</reference>
<feature type="region of interest" description="Disordered" evidence="3">
    <location>
        <begin position="3451"/>
        <end position="3510"/>
    </location>
</feature>
<feature type="compositionally biased region" description="Polar residues" evidence="3">
    <location>
        <begin position="3253"/>
        <end position="3262"/>
    </location>
</feature>
<feature type="region of interest" description="Disordered" evidence="3">
    <location>
        <begin position="507"/>
        <end position="543"/>
    </location>
</feature>
<dbReference type="GO" id="GO:0003714">
    <property type="term" value="F:transcription corepressor activity"/>
    <property type="evidence" value="ECO:0007669"/>
    <property type="project" value="TreeGrafter"/>
</dbReference>
<comment type="similarity">
    <text evidence="1">Belongs to the BCOR family.</text>
</comment>
<feature type="compositionally biased region" description="Pro residues" evidence="3">
    <location>
        <begin position="1633"/>
        <end position="1652"/>
    </location>
</feature>
<feature type="compositionally biased region" description="Acidic residues" evidence="3">
    <location>
        <begin position="3384"/>
        <end position="3403"/>
    </location>
</feature>
<feature type="compositionally biased region" description="Low complexity" evidence="3">
    <location>
        <begin position="174"/>
        <end position="196"/>
    </location>
</feature>
<feature type="compositionally biased region" description="Polar residues" evidence="3">
    <location>
        <begin position="1"/>
        <end position="11"/>
    </location>
</feature>
<feature type="compositionally biased region" description="Low complexity" evidence="3">
    <location>
        <begin position="2298"/>
        <end position="2316"/>
    </location>
</feature>
<dbReference type="Pfam" id="PF00023">
    <property type="entry name" value="Ank"/>
    <property type="match status" value="1"/>
</dbReference>
<feature type="compositionally biased region" description="Low complexity" evidence="3">
    <location>
        <begin position="2713"/>
        <end position="2723"/>
    </location>
</feature>
<feature type="compositionally biased region" description="Polar residues" evidence="3">
    <location>
        <begin position="1965"/>
        <end position="1988"/>
    </location>
</feature>
<feature type="compositionally biased region" description="Basic and acidic residues" evidence="3">
    <location>
        <begin position="439"/>
        <end position="453"/>
    </location>
</feature>
<feature type="compositionally biased region" description="Low complexity" evidence="3">
    <location>
        <begin position="3068"/>
        <end position="3079"/>
    </location>
</feature>
<keyword evidence="5" id="KW-1185">Reference proteome</keyword>
<feature type="region of interest" description="Disordered" evidence="3">
    <location>
        <begin position="1111"/>
        <end position="1134"/>
    </location>
</feature>
<feature type="compositionally biased region" description="Low complexity" evidence="3">
    <location>
        <begin position="1430"/>
        <end position="1455"/>
    </location>
</feature>
<dbReference type="VEuPathDB" id="VectorBase:AMIN010394"/>
<evidence type="ECO:0000256" key="3">
    <source>
        <dbReference type="SAM" id="MobiDB-lite"/>
    </source>
</evidence>
<feature type="compositionally biased region" description="Polar residues" evidence="3">
    <location>
        <begin position="2790"/>
        <end position="2799"/>
    </location>
</feature>
<dbReference type="PROSITE" id="PS50297">
    <property type="entry name" value="ANK_REP_REGION"/>
    <property type="match status" value="2"/>
</dbReference>
<feature type="compositionally biased region" description="Basic and acidic residues" evidence="3">
    <location>
        <begin position="3407"/>
        <end position="3428"/>
    </location>
</feature>
<feature type="compositionally biased region" description="Low complexity" evidence="3">
    <location>
        <begin position="2862"/>
        <end position="2880"/>
    </location>
</feature>
<feature type="compositionally biased region" description="Basic residues" evidence="3">
    <location>
        <begin position="3482"/>
        <end position="3499"/>
    </location>
</feature>
<feature type="region of interest" description="Disordered" evidence="3">
    <location>
        <begin position="3156"/>
        <end position="3214"/>
    </location>
</feature>
<dbReference type="Pfam" id="PF12796">
    <property type="entry name" value="Ank_2"/>
    <property type="match status" value="1"/>
</dbReference>
<dbReference type="PROSITE" id="PS50088">
    <property type="entry name" value="ANK_REPEAT"/>
    <property type="match status" value="2"/>
</dbReference>
<dbReference type="SMART" id="SM00248">
    <property type="entry name" value="ANK"/>
    <property type="match status" value="3"/>
</dbReference>
<feature type="compositionally biased region" description="Low complexity" evidence="3">
    <location>
        <begin position="814"/>
        <end position="837"/>
    </location>
</feature>
<dbReference type="PANTHER" id="PTHR24117">
    <property type="entry name" value="AGAP007537-PB"/>
    <property type="match status" value="1"/>
</dbReference>
<feature type="compositionally biased region" description="Polar residues" evidence="3">
    <location>
        <begin position="2753"/>
        <end position="2762"/>
    </location>
</feature>
<feature type="region of interest" description="Disordered" evidence="3">
    <location>
        <begin position="1208"/>
        <end position="1390"/>
    </location>
</feature>
<dbReference type="GO" id="GO:0000122">
    <property type="term" value="P:negative regulation of transcription by RNA polymerase II"/>
    <property type="evidence" value="ECO:0007669"/>
    <property type="project" value="TreeGrafter"/>
</dbReference>
<proteinExistence type="inferred from homology"/>
<feature type="region of interest" description="Disordered" evidence="3">
    <location>
        <begin position="915"/>
        <end position="940"/>
    </location>
</feature>
<feature type="compositionally biased region" description="Low complexity" evidence="3">
    <location>
        <begin position="1552"/>
        <end position="1574"/>
    </location>
</feature>
<feature type="region of interest" description="Disordered" evidence="3">
    <location>
        <begin position="3230"/>
        <end position="3290"/>
    </location>
</feature>
<feature type="region of interest" description="Disordered" evidence="3">
    <location>
        <begin position="662"/>
        <end position="740"/>
    </location>
</feature>
<feature type="compositionally biased region" description="Low complexity" evidence="3">
    <location>
        <begin position="2573"/>
        <end position="2582"/>
    </location>
</feature>
<sequence length="3941" mass="419672">MESSNATTVPTTEAVDNASETALTTTVTPSAIVNSSETATPVSSAPEHDKEIPTAVSTDCTVPDDTEPKIEQVTPADMEPQSPPNPVDMQELVDPLAVSEETPEISTTSHDSEKLSDKIAGTIKDSEQTVEEDPLAGVVNDEVTSEEVVLKPTTSPQHAAEKDDCKSVEKSVEVSESTPTSTSSPGGNPSMSSNNSEVQCASRISPPSTPPPVVESSTASPEKPAAVIADDAPVVPVDGPTQITTSTVDSSSSSDKTGDTNVDSVPGPSSNGSDSVNSISNDCSSSTSIRHSTEAESQSTATENGSTSLEANTTADSNDRTRSLSSEIVPPAAVEVAPNAVIEKETLENNVDSTPSGVGVHRQEIGKDEKQPTESLSQLDVSQEQLDENKPLGSNSETNDVTLNRPNVQEESGESGCDPSRGEESDEMQSNANSAKDATGQEKREEAFLEQRESSAVPPEPDPGPPVVEQPCVVVSKSPESCNNLKETDSTNMVQTSQNIEVESSRNDLINGSNDSRTLKSLGSGVTGRNDYHPQQQTPPVSARNPLQFTEVANDEVELKVDGGHLLDRVIKLSLLKGLQDGGKRLAKSSLIISGAGASIGEGANGEATLATTSSLSKAKSAAAGLRLMEEHKTTPPALVPNGGGAAGKAEGAQIAVTEIASSTKEVADSPNRSSAQSGGRIRHSSDTTVSSSPSGELDGGIRSSSNSSLDFREEEKSPTVHVQEAGSPASSLEASSSRSCSARESVNAVIPHSNEHLPMKARKPQYYASIPDFSKQQFSSAAPLSTVSTSTTTTAKSLAQLHMKTPDFSRLVSDTVPSSQTSPSSTTTAISTVAPTNTRTTSELKISNPDFTKGFATQQSHYSSPLQGNYPNAPHDQQQQQQSGNTSSSPYVTQDTFSKLIKERNYIADLQLKNPPLSQNQGSSDGPPVVKLAGPQSEYPPSRVVVVDTTSMAPAGAAPYGHASSTPISQYRRTSSIENGMEPEPKAHVIQKSTGSSLAPPPSSQPVGVHHAPKTWNPPEFSSKHFTQAPPSNPRPVSSNGAGPTSSSPSSRDPSPAPSSSSPHQPSYGQHPGGLVNYTGKPTHAGATSVVGSERIIVNNVRTYYPEASVPPASASVPHSGTVPQTSTPYPSLPKVKDPEFRLDQNREQLLLQEGTIVTVKQSHSNHLPGRGPVQGPPTAARSPSAERREAQMMQNSQDILYRDYKQHKKPTSSVGSVSSNMRPVGPSQSPVDRRSPYDPAAYYSQSMHHHRPPVIPPQGGGLMHPPAPNWPGPGQHHPSHPMLRGTVGPGARSSPQDNGASPVSSPAPPPTSQHHYHHHPQAPYYGQYKNAPSPVSGSTYGSSSSPSQPQGTGSKYPPVQHYPGGTSGTSERRHEVGDRGVGSGNYKGLDFNMEQKFAEVYQAHQAKEKQAAAEAAASSSVRHGSRPGAGTSGSPGISSTPGSSSKGPTPYGTASYEQYHPYYQHTQATPSPTSTPSPVPSPHHRKYSGPPSRDPSPLGQQPQQQHQHHRYGSIDAPYHVPPGGHPAMYVQPAAPKPNEQGVSQQPIPPASYYQSQPSSSSSSYSSATPTYSNRPQHVGVVSSPNHPSQQSVISGNPYDRYVHPYVASGSSQPSPGGQQQQQAQHHSKPSLPYPPTGRLQEPPPLQPAPVPTVGQSPVIHPPLTGSKNIPVRVIATAPPATASTPNAPSLPSVPTVQPPGTPRSSGKSNATSSSSTAQSQSVLVPAGEGSLGQREMNIVTAATTPVIIAPAKRESPLDLSVKTVKTKADSTGCDDYAMSASNSSISSSSSSSSSGGSSRPREVVPKVDFSPNFQKHIPPRNPPGPNGAAGVGPPAVDVRQPEPQNLPIPSPTRHVSVISPAIPPGYDKKTDAYMSANYRAVGGPMATPTYHYSGAPNRLGPGPPGGYEGSSATATTSSSSMGSASSKSVYYPPTGLDYGRPTGKSGSGSIVTGQAATIPPPATNSRSNTSSQGSPSTGHASLSPAATQLRADDPRIEDRKFVESMLKKKTSPSSDVMADLQAGKFPTRIPQNLVPKKRAVAAAAAAAAEAAMTKPPSTQPGVSSPTVPTPAKVAKYEDPTVSRTQGGPPQIPPQGHPQMGTHGVPTVDGRYPNHSQGTPREGSYPNYGSAMNHSGHLYANSGKRSTAPEMANGPTVQTSVITTNYHHHPPTVLQQQYATDARYYQHHTGGPVKAREDHVIPVYHQPHLRGGSAASYPPHPYGGGYSKEEPSGHPPYPQHHSDPMAYHKVPPGAPPFRYGDSLKAPPEHTAVHHMQSHIHYTGANEGAIPKVGHGASHQYQHPQQPQSQHHPPQSAAESIAVAQYPSNVHPNYGPPQHHRGADQSVISKLRTSLELKEYEKQRINQLRKQPGVEQMEEDRAQKTTIATVSPVAPSVMPSMHDAPSPSSRFRTKGELKGYTPLPTPSVVTKPPRSINESPPMSLQRDDFGGPDEGGNADGEEKKRSIVPPIDMDGASALDILDWGSTCNEFVEQLQTGKKRGRRKRTAGTVSAGGRIWPAIDAIEATAVSVAEGSTTDLSAIPKEVLNSARSPHRLKSARNGSESSSDEDKPLLLLRQQSQQQHKDQEQRQEDTGKVHVGMMAQTEKAARNQREKQRFELEQKHEAKLGRSSSTDSETARAAKAAAQRAKARVRKLRQRSSVVPALSLKSSDGDGDVTTDGGGQDESGKQTQKRVPHTLASSAKRKRIRGPGSRSSSSSSSSSAEGNAPALKKPENEVPRKRGRPKGTGVKRAQQSTNSRCQTGAIKQEPNENSDLSSDEESRAVRTPHKNGSGTTNSDSAKKREGGATVSTTGGSSGSGNSAGGKHGSKVCEGSTCNDDQKERATSSTVKKKLAKPRTTSRSKADSSSDSSSASSSSSSSEEEEEEAEETMTRSRSRREAERRRSNSKVLRNDKIVENCPNPSQSQRVGRNRADSERTPTKKTKARKLSVGEPIPKRSKSRMVESDSDGPKAAGGNAVSRKRTRQASKNAPNSSAGSGESADSSSEDEGRVDLSERLRSRKVAKKATEESSRKQPTSSSTKSGSRRESTTSAKGSESSTKKKGSGAGASSSSALAGVKKSLKELNQTTTSSDPPDHFYPGWEKELYEYKRSLKVPPELITIDGGLYMHRISTSLPDLDSPHHSDGSETFTEIRKKLNQRDVGSAPPKRIKTKAAAKQQQQHPLPGTSSSAGAVTVKEEEHNRQERKKIDDGKKFQSIIELLHRRCIVAQEAKPTPSSSSGRGKGAKSGGKATTNSTPSSENAKPKQEFELLPTPGAESESLFSKNSKKKKSLFDTAILKSRTRTEQKAMQSKEMIREVFGGDDERPQSAPPLSCGPAQAPLLEEGLQNVTFDERYNELMRNHDRIVDELDGGVAAAAVKQEPLEDEEEEEEAEDEEEDDDTQDGSVRMKDSERDTPSIASERGERDLPGTPLSFRGGPAILNANVSASGSGHLVVPAAPKKRGRGHRTSRRKGSSGFDYIRKKKKPSQQHHHGNHPHQHGASGGNGLNGSIAVRKVTAFENMEGKDETHISKEIRSWVLKKGVGESVMHKAARLGYTDVIVYCLERLDMDPDLKDNAGYTPLHEACANGHLDIANYLLQYGASHSEPAPSGMRPLHEAVENSFVEIVRLLLAFGADPVLATYAGMTPIQLSESDDMTLFLEHHLNDVQSMAPNKIGWKFDGPWKIHDPEESGCNIFSDIPGFDENDGLTSLDTSGTSSGVISSASSKRCDSNSNIMHYEVGESVTTNSSAGTCDSTRKRNGVSTENNLPVGLRNGKIKRELPKQEERPANGIVPRTKLFNGEDRTNAEQQDLDLHDAGSDDGEDDEVIFEYEEADRPLPPLYVLKDEHNERWMLMSDLCNFLKFKSKDAVLKQICPNNSANSQRELIREMKIEEFLTRANCLQLLCAGEKLNIHASKVVLVKYNDSVKSLLQVQSFMTRI</sequence>
<feature type="compositionally biased region" description="Low complexity" evidence="3">
    <location>
        <begin position="214"/>
        <end position="289"/>
    </location>
</feature>
<feature type="compositionally biased region" description="Polar residues" evidence="3">
    <location>
        <begin position="392"/>
        <end position="410"/>
    </location>
</feature>
<keyword evidence="2" id="KW-0040">ANK repeat</keyword>
<feature type="compositionally biased region" description="Low complexity" evidence="3">
    <location>
        <begin position="2639"/>
        <end position="2648"/>
    </location>
</feature>
<feature type="compositionally biased region" description="Basic and acidic residues" evidence="3">
    <location>
        <begin position="2898"/>
        <end position="2917"/>
    </location>
</feature>
<feature type="region of interest" description="Disordered" evidence="3">
    <location>
        <begin position="814"/>
        <end position="893"/>
    </location>
</feature>